<gene>
    <name evidence="2" type="ORF">IAD19_04335</name>
</gene>
<dbReference type="InterPro" id="IPR029039">
    <property type="entry name" value="Flavoprotein-like_sf"/>
</dbReference>
<evidence type="ECO:0000259" key="1">
    <source>
        <dbReference type="Pfam" id="PF12724"/>
    </source>
</evidence>
<feature type="domain" description="Flavodoxin" evidence="1">
    <location>
        <begin position="5"/>
        <end position="138"/>
    </location>
</feature>
<sequence>MGQGLILVHSKYGAAQKYAGWLKEKTGFPVLEAKQAGREQLAQPDTIILMGGVYASGIGGMGVLRKHWELLSGKKLAVFAVGASPYEEGNLTLLKQRNLRPPMEQVPCFYGRGIWDLQVMSLVDRTMCKLLQKSVAKKPEGECQSWELALRQAGENRADWTHPDYLQPVLEWLEKE</sequence>
<dbReference type="EMBL" id="DVMX01000085">
    <property type="protein sequence ID" value="HIU41762.1"/>
    <property type="molecule type" value="Genomic_DNA"/>
</dbReference>
<dbReference type="Proteomes" id="UP000824082">
    <property type="component" value="Unassembled WGS sequence"/>
</dbReference>
<comment type="caution">
    <text evidence="2">The sequence shown here is derived from an EMBL/GenBank/DDBJ whole genome shotgun (WGS) entry which is preliminary data.</text>
</comment>
<accession>A0A9D1IQZ9</accession>
<dbReference type="AlphaFoldDB" id="A0A9D1IQZ9"/>
<dbReference type="InterPro" id="IPR026816">
    <property type="entry name" value="Flavodoxin_dom"/>
</dbReference>
<proteinExistence type="predicted"/>
<reference evidence="2" key="1">
    <citation type="submission" date="2020-10" db="EMBL/GenBank/DDBJ databases">
        <authorList>
            <person name="Gilroy R."/>
        </authorList>
    </citation>
    <scope>NUCLEOTIDE SEQUENCE</scope>
    <source>
        <strain evidence="2">4509</strain>
    </source>
</reference>
<dbReference type="Gene3D" id="3.40.50.360">
    <property type="match status" value="1"/>
</dbReference>
<reference evidence="2" key="2">
    <citation type="journal article" date="2021" name="PeerJ">
        <title>Extensive microbial diversity within the chicken gut microbiome revealed by metagenomics and culture.</title>
        <authorList>
            <person name="Gilroy R."/>
            <person name="Ravi A."/>
            <person name="Getino M."/>
            <person name="Pursley I."/>
            <person name="Horton D.L."/>
            <person name="Alikhan N.F."/>
            <person name="Baker D."/>
            <person name="Gharbi K."/>
            <person name="Hall N."/>
            <person name="Watson M."/>
            <person name="Adriaenssens E.M."/>
            <person name="Foster-Nyarko E."/>
            <person name="Jarju S."/>
            <person name="Secka A."/>
            <person name="Antonio M."/>
            <person name="Oren A."/>
            <person name="Chaudhuri R.R."/>
            <person name="La Ragione R."/>
            <person name="Hildebrand F."/>
            <person name="Pallen M.J."/>
        </authorList>
    </citation>
    <scope>NUCLEOTIDE SEQUENCE</scope>
    <source>
        <strain evidence="2">4509</strain>
    </source>
</reference>
<organism evidence="2 3">
    <name type="scientific">Candidatus Egerieicola faecale</name>
    <dbReference type="NCBI Taxonomy" id="2840774"/>
    <lineage>
        <taxon>Bacteria</taxon>
        <taxon>Bacillati</taxon>
        <taxon>Bacillota</taxon>
        <taxon>Clostridia</taxon>
        <taxon>Eubacteriales</taxon>
        <taxon>Oscillospiraceae</taxon>
        <taxon>Oscillospiraceae incertae sedis</taxon>
        <taxon>Candidatus Egerieicola</taxon>
    </lineage>
</organism>
<evidence type="ECO:0000313" key="2">
    <source>
        <dbReference type="EMBL" id="HIU41762.1"/>
    </source>
</evidence>
<protein>
    <submittedName>
        <fullName evidence="2">Flavodoxin</fullName>
    </submittedName>
</protein>
<name>A0A9D1IQZ9_9FIRM</name>
<dbReference type="Pfam" id="PF12724">
    <property type="entry name" value="Flavodoxin_5"/>
    <property type="match status" value="1"/>
</dbReference>
<evidence type="ECO:0000313" key="3">
    <source>
        <dbReference type="Proteomes" id="UP000824082"/>
    </source>
</evidence>
<dbReference type="SUPFAM" id="SSF52218">
    <property type="entry name" value="Flavoproteins"/>
    <property type="match status" value="1"/>
</dbReference>